<keyword evidence="3 5" id="KW-0378">Hydrolase</keyword>
<evidence type="ECO:0000259" key="8">
    <source>
        <dbReference type="PROSITE" id="PS50106"/>
    </source>
</evidence>
<sequence length="757" mass="87110">MKRRLNFLLILSLVLSLQINAKEPKKLAQTSFKKKEEARSVDLITADIVPNVKKEKIIGNILRNALETYHYRKLKINNDLSVKAYDQFFKKIDYGKQFFLKSDVKLLSKYKGEMHNEMLSGKHSLVNDAIKIFRERVVEVDKVRQEIFKKEFDWSLDESLELDPEKRDFSKNHKELKNHWRKVFKQATLNRYLSLKEEQDELKNPKKDDKKKDKKKKKAKKEEKVEILTDAQIRKKAHEGISKKYKSFFSRLMKDDRNDYEEKFFNAIASIYDPHTQYLPPKRKEDFDIDISGSLEGIGAVLSEEDPYIKVVKIVPGGAAWRQKELEVDDLILAVGQETGDFVDLVGMRVDDAVRYIRGKKGTIVKLKVKKADGSRKQIEIERDVVQIGESFAKSSVLELKGLGLKVGYIHVPKFYRDFENSSINCTADVRAELERIKTKGVDGVILDLRNNGGGALEDAKQMSGLFIEKGPIVQIKNHDGKVDVLNDTDSSVTYAGPLIVMTNRFSASASEILAAALQDYGRAVIVGGAHSHGKGTVQAVLNLNHGPIQQLLGGEMGALKVTIQKFYRVTGGSTQFKGVTPDITIPDPYEYTKSREQDLEYALPWDRVQPLTFKHWDKNKYDLSTLKKRSSKRVKSSKRFSKIQESVEYLTKRREDTKVSLNMQKVIKEDKLNKEMSEKLKLDEQNKDLMVSFYEDSVRMHEEIKKGDEKKWKKDFKDRNDDWTKQLRQDAGLEEALFILNDMIHMQKGEKLTAVK</sequence>
<dbReference type="GO" id="GO:0007165">
    <property type="term" value="P:signal transduction"/>
    <property type="evidence" value="ECO:0007669"/>
    <property type="project" value="TreeGrafter"/>
</dbReference>
<keyword evidence="7" id="KW-0732">Signal</keyword>
<evidence type="ECO:0000256" key="7">
    <source>
        <dbReference type="SAM" id="SignalP"/>
    </source>
</evidence>
<dbReference type="eggNOG" id="COG0793">
    <property type="taxonomic scope" value="Bacteria"/>
</dbReference>
<dbReference type="GO" id="GO:0004175">
    <property type="term" value="F:endopeptidase activity"/>
    <property type="evidence" value="ECO:0007669"/>
    <property type="project" value="TreeGrafter"/>
</dbReference>
<dbReference type="GO" id="GO:0006508">
    <property type="term" value="P:proteolysis"/>
    <property type="evidence" value="ECO:0007669"/>
    <property type="project" value="UniProtKB-KW"/>
</dbReference>
<dbReference type="KEGG" id="bmx:BMS_2408"/>
<dbReference type="STRING" id="862908.BMS_2408"/>
<dbReference type="InterPro" id="IPR004447">
    <property type="entry name" value="Peptidase_S41A"/>
</dbReference>
<feature type="region of interest" description="Disordered" evidence="6">
    <location>
        <begin position="200"/>
        <end position="221"/>
    </location>
</feature>
<accession>E1X4X8</accession>
<dbReference type="SUPFAM" id="SSF50156">
    <property type="entry name" value="PDZ domain-like"/>
    <property type="match status" value="1"/>
</dbReference>
<dbReference type="InterPro" id="IPR001478">
    <property type="entry name" value="PDZ"/>
</dbReference>
<dbReference type="HOGENOM" id="CLU_016199_1_1_7"/>
<organism evidence="9 10">
    <name type="scientific">Halobacteriovorax marinus (strain ATCC BAA-682 / DSM 15412 / SJ)</name>
    <name type="common">Bacteriovorax marinus</name>
    <dbReference type="NCBI Taxonomy" id="862908"/>
    <lineage>
        <taxon>Bacteria</taxon>
        <taxon>Pseudomonadati</taxon>
        <taxon>Bdellovibrionota</taxon>
        <taxon>Bacteriovoracia</taxon>
        <taxon>Bacteriovoracales</taxon>
        <taxon>Halobacteriovoraceae</taxon>
        <taxon>Halobacteriovorax</taxon>
    </lineage>
</organism>
<feature type="domain" description="PDZ" evidence="8">
    <location>
        <begin position="288"/>
        <end position="358"/>
    </location>
</feature>
<evidence type="ECO:0000313" key="9">
    <source>
        <dbReference type="EMBL" id="CBW27204.1"/>
    </source>
</evidence>
<evidence type="ECO:0000256" key="4">
    <source>
        <dbReference type="ARBA" id="ARBA00022825"/>
    </source>
</evidence>
<dbReference type="NCBIfam" id="TIGR00225">
    <property type="entry name" value="prc"/>
    <property type="match status" value="1"/>
</dbReference>
<keyword evidence="2 5" id="KW-0645">Protease</keyword>
<dbReference type="PROSITE" id="PS50106">
    <property type="entry name" value="PDZ"/>
    <property type="match status" value="1"/>
</dbReference>
<evidence type="ECO:0000256" key="6">
    <source>
        <dbReference type="SAM" id="MobiDB-lite"/>
    </source>
</evidence>
<comment type="similarity">
    <text evidence="1 5">Belongs to the peptidase S41A family.</text>
</comment>
<dbReference type="PANTHER" id="PTHR32060">
    <property type="entry name" value="TAIL-SPECIFIC PROTEASE"/>
    <property type="match status" value="1"/>
</dbReference>
<dbReference type="PATRIC" id="fig|862908.3.peg.2294"/>
<dbReference type="InterPro" id="IPR029045">
    <property type="entry name" value="ClpP/crotonase-like_dom_sf"/>
</dbReference>
<dbReference type="CDD" id="cd07560">
    <property type="entry name" value="Peptidase_S41_CPP"/>
    <property type="match status" value="1"/>
</dbReference>
<dbReference type="GO" id="GO:0030288">
    <property type="term" value="C:outer membrane-bounded periplasmic space"/>
    <property type="evidence" value="ECO:0007669"/>
    <property type="project" value="TreeGrafter"/>
</dbReference>
<dbReference type="RefSeq" id="WP_014244981.1">
    <property type="nucleotide sequence ID" value="NC_016620.1"/>
</dbReference>
<feature type="signal peptide" evidence="7">
    <location>
        <begin position="1"/>
        <end position="21"/>
    </location>
</feature>
<dbReference type="Proteomes" id="UP000008963">
    <property type="component" value="Chromosome"/>
</dbReference>
<dbReference type="Pfam" id="PF17804">
    <property type="entry name" value="TSP_NTD"/>
    <property type="match status" value="1"/>
</dbReference>
<keyword evidence="10" id="KW-1185">Reference proteome</keyword>
<dbReference type="InterPro" id="IPR005151">
    <property type="entry name" value="Tail-specific_protease"/>
</dbReference>
<feature type="compositionally biased region" description="Basic and acidic residues" evidence="6">
    <location>
        <begin position="200"/>
        <end position="211"/>
    </location>
</feature>
<dbReference type="Pfam" id="PF03572">
    <property type="entry name" value="Peptidase_S41"/>
    <property type="match status" value="1"/>
</dbReference>
<dbReference type="SMART" id="SM00228">
    <property type="entry name" value="PDZ"/>
    <property type="match status" value="1"/>
</dbReference>
<feature type="chain" id="PRO_5003154755" evidence="7">
    <location>
        <begin position="22"/>
        <end position="757"/>
    </location>
</feature>
<dbReference type="CDD" id="cd06782">
    <property type="entry name" value="cpPDZ_CPP-like"/>
    <property type="match status" value="1"/>
</dbReference>
<proteinExistence type="inferred from homology"/>
<reference evidence="10" key="1">
    <citation type="journal article" date="2013" name="ISME J.">
        <title>A small predatory core genome in the divergent marine Bacteriovorax marinus SJ and the terrestrial Bdellovibrio bacteriovorus.</title>
        <authorList>
            <person name="Crossman L.C."/>
            <person name="Chen H."/>
            <person name="Cerdeno-Tarraga A.M."/>
            <person name="Brooks K."/>
            <person name="Quail M.A."/>
            <person name="Pineiro S.A."/>
            <person name="Hobley L."/>
            <person name="Sockett R.E."/>
            <person name="Bentley S.D."/>
            <person name="Parkhill J."/>
            <person name="Williams H.N."/>
            <person name="Stine O.C."/>
        </authorList>
    </citation>
    <scope>NUCLEOTIDE SEQUENCE [LARGE SCALE GENOMIC DNA]</scope>
    <source>
        <strain evidence="10">ATCC BAA-682 / DSM 15412 / SJ</strain>
    </source>
</reference>
<name>E1X4X8_HALMS</name>
<dbReference type="EMBL" id="FQ312005">
    <property type="protein sequence ID" value="CBW27204.1"/>
    <property type="molecule type" value="Genomic_DNA"/>
</dbReference>
<protein>
    <submittedName>
        <fullName evidence="9">Carboxy-terminal protease for penicillin-binding protein 3</fullName>
    </submittedName>
</protein>
<dbReference type="OrthoDB" id="5287407at2"/>
<dbReference type="PANTHER" id="PTHR32060:SF22">
    <property type="entry name" value="CARBOXYL-TERMINAL-PROCESSING PEPTIDASE 3, CHLOROPLASTIC"/>
    <property type="match status" value="1"/>
</dbReference>
<dbReference type="InterPro" id="IPR036034">
    <property type="entry name" value="PDZ_sf"/>
</dbReference>
<dbReference type="GO" id="GO:0008236">
    <property type="term" value="F:serine-type peptidase activity"/>
    <property type="evidence" value="ECO:0007669"/>
    <property type="project" value="UniProtKB-KW"/>
</dbReference>
<dbReference type="InterPro" id="IPR020992">
    <property type="entry name" value="Tail_Prtase_C"/>
</dbReference>
<evidence type="ECO:0000256" key="2">
    <source>
        <dbReference type="ARBA" id="ARBA00022670"/>
    </source>
</evidence>
<dbReference type="Pfam" id="PF00595">
    <property type="entry name" value="PDZ"/>
    <property type="match status" value="1"/>
</dbReference>
<dbReference type="Gene3D" id="2.30.42.10">
    <property type="match status" value="1"/>
</dbReference>
<evidence type="ECO:0000256" key="3">
    <source>
        <dbReference type="ARBA" id="ARBA00022801"/>
    </source>
</evidence>
<dbReference type="Pfam" id="PF11818">
    <property type="entry name" value="DUF3340"/>
    <property type="match status" value="1"/>
</dbReference>
<dbReference type="Gene3D" id="3.90.226.10">
    <property type="entry name" value="2-enoyl-CoA Hydratase, Chain A, domain 1"/>
    <property type="match status" value="1"/>
</dbReference>
<evidence type="ECO:0000256" key="5">
    <source>
        <dbReference type="RuleBase" id="RU004404"/>
    </source>
</evidence>
<dbReference type="SMART" id="SM00245">
    <property type="entry name" value="TSPc"/>
    <property type="match status" value="1"/>
</dbReference>
<gene>
    <name evidence="9" type="primary">prc</name>
    <name evidence="9" type="ordered locus">BMS_2408</name>
</gene>
<evidence type="ECO:0000313" key="10">
    <source>
        <dbReference type="Proteomes" id="UP000008963"/>
    </source>
</evidence>
<dbReference type="AlphaFoldDB" id="E1X4X8"/>
<evidence type="ECO:0000256" key="1">
    <source>
        <dbReference type="ARBA" id="ARBA00009179"/>
    </source>
</evidence>
<keyword evidence="4 5" id="KW-0720">Serine protease</keyword>
<dbReference type="MEROPS" id="S41.001"/>
<dbReference type="InterPro" id="IPR040573">
    <property type="entry name" value="TSP_N"/>
</dbReference>
<dbReference type="SUPFAM" id="SSF52096">
    <property type="entry name" value="ClpP/crotonase"/>
    <property type="match status" value="1"/>
</dbReference>